<dbReference type="RefSeq" id="WP_073456797.1">
    <property type="nucleotide sequence ID" value="NZ_FRAP01000006.1"/>
</dbReference>
<reference evidence="7 8" key="1">
    <citation type="submission" date="2016-11" db="EMBL/GenBank/DDBJ databases">
        <authorList>
            <person name="Jaros S."/>
            <person name="Januszkiewicz K."/>
            <person name="Wedrychowicz H."/>
        </authorList>
    </citation>
    <scope>NUCLEOTIDE SEQUENCE [LARGE SCALE GENOMIC DNA]</scope>
    <source>
        <strain evidence="7 8">DSM 43832</strain>
    </source>
</reference>
<dbReference type="AlphaFoldDB" id="A0A1M6SL86"/>
<dbReference type="GO" id="GO:0004332">
    <property type="term" value="F:fructose-bisphosphate aldolase activity"/>
    <property type="evidence" value="ECO:0007669"/>
    <property type="project" value="UniProtKB-EC"/>
</dbReference>
<protein>
    <recommendedName>
        <fullName evidence="3">fructose-bisphosphate aldolase</fullName>
        <ecNumber evidence="3">4.1.2.13</ecNumber>
    </recommendedName>
    <alternativeName>
        <fullName evidence="6">Fructose-bisphosphate aldolase class I</fullName>
    </alternativeName>
</protein>
<dbReference type="InterPro" id="IPR013785">
    <property type="entry name" value="Aldolase_TIM"/>
</dbReference>
<gene>
    <name evidence="7" type="ORF">SAMN05443637_106213</name>
</gene>
<keyword evidence="4" id="KW-0324">Glycolysis</keyword>
<name>A0A1M6SL86_PSETH</name>
<proteinExistence type="inferred from homology"/>
<dbReference type="SUPFAM" id="SSF51569">
    <property type="entry name" value="Aldolase"/>
    <property type="match status" value="1"/>
</dbReference>
<dbReference type="Gene3D" id="3.20.20.70">
    <property type="entry name" value="Aldolase class I"/>
    <property type="match status" value="1"/>
</dbReference>
<dbReference type="InterPro" id="IPR000741">
    <property type="entry name" value="FBA_I"/>
</dbReference>
<keyword evidence="5" id="KW-0456">Lyase</keyword>
<dbReference type="UniPathway" id="UPA00109">
    <property type="reaction ID" value="UER00183"/>
</dbReference>
<dbReference type="NCBIfam" id="NF033379">
    <property type="entry name" value="FrucBisAld_I"/>
    <property type="match status" value="1"/>
</dbReference>
<evidence type="ECO:0000256" key="1">
    <source>
        <dbReference type="ARBA" id="ARBA00004714"/>
    </source>
</evidence>
<evidence type="ECO:0000256" key="3">
    <source>
        <dbReference type="ARBA" id="ARBA00013068"/>
    </source>
</evidence>
<comment type="pathway">
    <text evidence="1">Carbohydrate degradation; glycolysis; D-glyceraldehyde 3-phosphate and glycerone phosphate from D-glucose: step 4/4.</text>
</comment>
<evidence type="ECO:0000256" key="4">
    <source>
        <dbReference type="ARBA" id="ARBA00023152"/>
    </source>
</evidence>
<evidence type="ECO:0000256" key="2">
    <source>
        <dbReference type="ARBA" id="ARBA00010387"/>
    </source>
</evidence>
<dbReference type="Pfam" id="PF00274">
    <property type="entry name" value="Glycolytic"/>
    <property type="match status" value="1"/>
</dbReference>
<dbReference type="OrthoDB" id="9813469at2"/>
<organism evidence="7 8">
    <name type="scientific">Pseudonocardia thermophila</name>
    <dbReference type="NCBI Taxonomy" id="1848"/>
    <lineage>
        <taxon>Bacteria</taxon>
        <taxon>Bacillati</taxon>
        <taxon>Actinomycetota</taxon>
        <taxon>Actinomycetes</taxon>
        <taxon>Pseudonocardiales</taxon>
        <taxon>Pseudonocardiaceae</taxon>
        <taxon>Pseudonocardia</taxon>
    </lineage>
</organism>
<dbReference type="STRING" id="1848.SAMN05443637_106213"/>
<evidence type="ECO:0000256" key="5">
    <source>
        <dbReference type="ARBA" id="ARBA00023239"/>
    </source>
</evidence>
<evidence type="ECO:0000313" key="7">
    <source>
        <dbReference type="EMBL" id="SHK45544.1"/>
    </source>
</evidence>
<evidence type="ECO:0000313" key="8">
    <source>
        <dbReference type="Proteomes" id="UP000184363"/>
    </source>
</evidence>
<keyword evidence="8" id="KW-1185">Reference proteome</keyword>
<accession>A0A1M6SL86</accession>
<dbReference type="EMBL" id="FRAP01000006">
    <property type="protein sequence ID" value="SHK45544.1"/>
    <property type="molecule type" value="Genomic_DNA"/>
</dbReference>
<sequence>MSNCRRTAAEMVSPGRGILAADESIKTMSSRLEKVGIAPTADARRAYREMLVTTPGIAEGISGIIFCDETLNQQLSDGRPFAQATREAGMLPGVKVDTGAKPLAGRPGETITEGLDGLSARLAGYAAQGAAFAKWRAVLRITDDLPSTTAIRANAHALARYAAACQEAGLVPIVEPEVLMDGDHTLRRCAEVTARVHAAVMAELAAFGVDMAGVVLKPNMVVEGADHPHRATPEEVAEATVDVLRALPGDLAGVAFLSGGQDPARATANLAAIQLHHTPWPLTFSFGRALVDPALTAWAASGRSTVAGQEALADRVAANSAAVRTRELQATA</sequence>
<dbReference type="EC" id="4.1.2.13" evidence="3"/>
<dbReference type="GO" id="GO:0006096">
    <property type="term" value="P:glycolytic process"/>
    <property type="evidence" value="ECO:0007669"/>
    <property type="project" value="UniProtKB-UniPathway"/>
</dbReference>
<evidence type="ECO:0000256" key="6">
    <source>
        <dbReference type="ARBA" id="ARBA00029799"/>
    </source>
</evidence>
<dbReference type="Proteomes" id="UP000184363">
    <property type="component" value="Unassembled WGS sequence"/>
</dbReference>
<dbReference type="PANTHER" id="PTHR11627">
    <property type="entry name" value="FRUCTOSE-BISPHOSPHATE ALDOLASE"/>
    <property type="match status" value="1"/>
</dbReference>
<comment type="similarity">
    <text evidence="2">Belongs to the class I fructose-bisphosphate aldolase family.</text>
</comment>